<proteinExistence type="predicted"/>
<gene>
    <name evidence="1" type="ORF">CXB51_025782</name>
</gene>
<accession>A0A8J5YAP0</accession>
<organism evidence="1 2">
    <name type="scientific">Gossypium anomalum</name>
    <dbReference type="NCBI Taxonomy" id="47600"/>
    <lineage>
        <taxon>Eukaryota</taxon>
        <taxon>Viridiplantae</taxon>
        <taxon>Streptophyta</taxon>
        <taxon>Embryophyta</taxon>
        <taxon>Tracheophyta</taxon>
        <taxon>Spermatophyta</taxon>
        <taxon>Magnoliopsida</taxon>
        <taxon>eudicotyledons</taxon>
        <taxon>Gunneridae</taxon>
        <taxon>Pentapetalae</taxon>
        <taxon>rosids</taxon>
        <taxon>malvids</taxon>
        <taxon>Malvales</taxon>
        <taxon>Malvaceae</taxon>
        <taxon>Malvoideae</taxon>
        <taxon>Gossypium</taxon>
    </lineage>
</organism>
<keyword evidence="2" id="KW-1185">Reference proteome</keyword>
<dbReference type="OrthoDB" id="982496at2759"/>
<dbReference type="EMBL" id="JAHUZN010000010">
    <property type="protein sequence ID" value="KAG8481034.1"/>
    <property type="molecule type" value="Genomic_DNA"/>
</dbReference>
<sequence length="48" mass="5581">MEQLEKILWWVESNGDDIDSSGEEQGCTIDEIILQNNIFKTENGRLRL</sequence>
<evidence type="ECO:0000313" key="2">
    <source>
        <dbReference type="Proteomes" id="UP000701853"/>
    </source>
</evidence>
<reference evidence="1 2" key="1">
    <citation type="journal article" date="2021" name="bioRxiv">
        <title>The Gossypium anomalum genome as a resource for cotton improvement and evolutionary analysis of hybrid incompatibility.</title>
        <authorList>
            <person name="Grover C.E."/>
            <person name="Yuan D."/>
            <person name="Arick M.A."/>
            <person name="Miller E.R."/>
            <person name="Hu G."/>
            <person name="Peterson D.G."/>
            <person name="Wendel J.F."/>
            <person name="Udall J.A."/>
        </authorList>
    </citation>
    <scope>NUCLEOTIDE SEQUENCE [LARGE SCALE GENOMIC DNA]</scope>
    <source>
        <strain evidence="1">JFW-Udall</strain>
        <tissue evidence="1">Leaf</tissue>
    </source>
</reference>
<comment type="caution">
    <text evidence="1">The sequence shown here is derived from an EMBL/GenBank/DDBJ whole genome shotgun (WGS) entry which is preliminary data.</text>
</comment>
<protein>
    <submittedName>
        <fullName evidence="1">Uncharacterized protein</fullName>
    </submittedName>
</protein>
<dbReference type="Proteomes" id="UP000701853">
    <property type="component" value="Chromosome 10"/>
</dbReference>
<dbReference type="AlphaFoldDB" id="A0A8J5YAP0"/>
<evidence type="ECO:0000313" key="1">
    <source>
        <dbReference type="EMBL" id="KAG8481034.1"/>
    </source>
</evidence>
<name>A0A8J5YAP0_9ROSI</name>